<dbReference type="SUPFAM" id="SSF53474">
    <property type="entry name" value="alpha/beta-Hydrolases"/>
    <property type="match status" value="1"/>
</dbReference>
<dbReference type="InterPro" id="IPR007751">
    <property type="entry name" value="DUF676_lipase-like"/>
</dbReference>
<name>A0A9P5UDX1_9AGAR</name>
<dbReference type="InterPro" id="IPR044294">
    <property type="entry name" value="Lipase-like"/>
</dbReference>
<comment type="caution">
    <text evidence="5">The sequence shown here is derived from an EMBL/GenBank/DDBJ whole genome shotgun (WGS) entry which is preliminary data.</text>
</comment>
<dbReference type="PANTHER" id="PTHR12482:SF62">
    <property type="entry name" value="LIPASE ROG1-RELATED"/>
    <property type="match status" value="1"/>
</dbReference>
<evidence type="ECO:0000259" key="4">
    <source>
        <dbReference type="Pfam" id="PF05057"/>
    </source>
</evidence>
<comment type="similarity">
    <text evidence="1">Belongs to the putative lipase ROG1 family.</text>
</comment>
<dbReference type="Gene3D" id="3.40.50.1820">
    <property type="entry name" value="alpha/beta hydrolase"/>
    <property type="match status" value="1"/>
</dbReference>
<feature type="non-terminal residue" evidence="5">
    <location>
        <position position="1"/>
    </location>
</feature>
<proteinExistence type="inferred from homology"/>
<dbReference type="AlphaFoldDB" id="A0A9P5UDX1"/>
<keyword evidence="3" id="KW-1133">Transmembrane helix</keyword>
<feature type="transmembrane region" description="Helical" evidence="3">
    <location>
        <begin position="292"/>
        <end position="315"/>
    </location>
</feature>
<sequence length="438" mass="49131">STSDSVHLLVLLHGMWGNPGHLAEMARIAREERPQLYVFLPETNKEDSTYDGIDWGGERIAQEILQEISTLHSQGKYVRQFSITGYSLGGLVARYVVGILSQRGLFSPDSPDYISPVNFNTIATPHLGVIQYDSFVSTVMHKLGPKLLSRTGEQFFCLDKWGTSQRPLLDVMSDPNLVFYQALSQFKHLQVYANAIHDLTVPYVTAAIEVEDPFPEYETNGLEVSFLDEHYPILTSYSLPSSPPPPPPPKSNFLSRYRDHNSTSDSESQPRAITQKTPRLPLFLQFRFPLNILVYAALPFLFPTVLTLAFVRLSLASRSSKARIKLLEEDVEFSAQSLAQALVHLEKQMDTVADLIDDPSSTLTIPKLSLSAHPILSPLQRTICARLNSLPRLRKERVFIRGVVSNTHSTIVSRDPKVWDKTGVGLRVLRHWAGSLVL</sequence>
<dbReference type="InterPro" id="IPR029058">
    <property type="entry name" value="AB_hydrolase_fold"/>
</dbReference>
<dbReference type="PANTHER" id="PTHR12482">
    <property type="entry name" value="LIPASE ROG1-RELATED-RELATED"/>
    <property type="match status" value="1"/>
</dbReference>
<dbReference type="Proteomes" id="UP000772434">
    <property type="component" value="Unassembled WGS sequence"/>
</dbReference>
<reference evidence="5" key="1">
    <citation type="submission" date="2020-11" db="EMBL/GenBank/DDBJ databases">
        <authorList>
            <consortium name="DOE Joint Genome Institute"/>
            <person name="Ahrendt S."/>
            <person name="Riley R."/>
            <person name="Andreopoulos W."/>
            <person name="Labutti K."/>
            <person name="Pangilinan J."/>
            <person name="Ruiz-Duenas F.J."/>
            <person name="Barrasa J.M."/>
            <person name="Sanchez-Garcia M."/>
            <person name="Camarero S."/>
            <person name="Miyauchi S."/>
            <person name="Serrano A."/>
            <person name="Linde D."/>
            <person name="Babiker R."/>
            <person name="Drula E."/>
            <person name="Ayuso-Fernandez I."/>
            <person name="Pacheco R."/>
            <person name="Padilla G."/>
            <person name="Ferreira P."/>
            <person name="Barriuso J."/>
            <person name="Kellner H."/>
            <person name="Castanera R."/>
            <person name="Alfaro M."/>
            <person name="Ramirez L."/>
            <person name="Pisabarro A.G."/>
            <person name="Kuo A."/>
            <person name="Tritt A."/>
            <person name="Lipzen A."/>
            <person name="He G."/>
            <person name="Yan M."/>
            <person name="Ng V."/>
            <person name="Cullen D."/>
            <person name="Martin F."/>
            <person name="Rosso M.-N."/>
            <person name="Henrissat B."/>
            <person name="Hibbett D."/>
            <person name="Martinez A.T."/>
            <person name="Grigoriev I.V."/>
        </authorList>
    </citation>
    <scope>NUCLEOTIDE SEQUENCE</scope>
    <source>
        <strain evidence="5">AH 40177</strain>
    </source>
</reference>
<evidence type="ECO:0000256" key="2">
    <source>
        <dbReference type="SAM" id="MobiDB-lite"/>
    </source>
</evidence>
<gene>
    <name evidence="5" type="ORF">BDP27DRAFT_1144375</name>
</gene>
<feature type="compositionally biased region" description="Polar residues" evidence="2">
    <location>
        <begin position="263"/>
        <end position="273"/>
    </location>
</feature>
<feature type="domain" description="DUF676" evidence="4">
    <location>
        <begin position="3"/>
        <end position="205"/>
    </location>
</feature>
<feature type="region of interest" description="Disordered" evidence="2">
    <location>
        <begin position="237"/>
        <end position="273"/>
    </location>
</feature>
<dbReference type="EMBL" id="JADNRY010000006">
    <property type="protein sequence ID" value="KAF9076635.1"/>
    <property type="molecule type" value="Genomic_DNA"/>
</dbReference>
<keyword evidence="3" id="KW-0472">Membrane</keyword>
<dbReference type="OrthoDB" id="273452at2759"/>
<evidence type="ECO:0000256" key="1">
    <source>
        <dbReference type="ARBA" id="ARBA00007920"/>
    </source>
</evidence>
<evidence type="ECO:0000313" key="5">
    <source>
        <dbReference type="EMBL" id="KAF9076635.1"/>
    </source>
</evidence>
<keyword evidence="3" id="KW-0812">Transmembrane</keyword>
<protein>
    <submittedName>
        <fullName evidence="5">Serine esterase-domain-containing protein</fullName>
    </submittedName>
</protein>
<organism evidence="5 6">
    <name type="scientific">Rhodocollybia butyracea</name>
    <dbReference type="NCBI Taxonomy" id="206335"/>
    <lineage>
        <taxon>Eukaryota</taxon>
        <taxon>Fungi</taxon>
        <taxon>Dikarya</taxon>
        <taxon>Basidiomycota</taxon>
        <taxon>Agaricomycotina</taxon>
        <taxon>Agaricomycetes</taxon>
        <taxon>Agaricomycetidae</taxon>
        <taxon>Agaricales</taxon>
        <taxon>Marasmiineae</taxon>
        <taxon>Omphalotaceae</taxon>
        <taxon>Rhodocollybia</taxon>
    </lineage>
</organism>
<evidence type="ECO:0000256" key="3">
    <source>
        <dbReference type="SAM" id="Phobius"/>
    </source>
</evidence>
<keyword evidence="6" id="KW-1185">Reference proteome</keyword>
<feature type="non-terminal residue" evidence="5">
    <location>
        <position position="438"/>
    </location>
</feature>
<evidence type="ECO:0000313" key="6">
    <source>
        <dbReference type="Proteomes" id="UP000772434"/>
    </source>
</evidence>
<feature type="compositionally biased region" description="Pro residues" evidence="2">
    <location>
        <begin position="241"/>
        <end position="250"/>
    </location>
</feature>
<accession>A0A9P5UDX1</accession>
<dbReference type="Pfam" id="PF05057">
    <property type="entry name" value="DUF676"/>
    <property type="match status" value="1"/>
</dbReference>